<dbReference type="AlphaFoldDB" id="A0A1G7MEY7"/>
<dbReference type="GO" id="GO:0016787">
    <property type="term" value="F:hydrolase activity"/>
    <property type="evidence" value="ECO:0007669"/>
    <property type="project" value="UniProtKB-KW"/>
</dbReference>
<sequence>MEHVSVDLWAANLQVAPDSLQGWLAGVEARLQQAATRGAALLVMPEFCCAQWLSFAPAGLPADEQLGWLAQTAVEALGEMRRMVRETGVALLPGTFPVAFPSVDAPEGYLNQAWFLTPDGGLQVQNKLSLTPLEANGASGVTIAGTGINVFEWQGMRCVIAICLDAEYTALWSKLGELDLDLVIIPAKTDMITGYNRVFSCARARAIELQTAVCCVGAVGAPLTPWQQDTGVGGASVYLPCDVSVALDGMHAALPPQTAAHGTDLVLQAVAIPVGQCRRIRAGAAEAEVRPGLWSGDHLTVEGEAA</sequence>
<dbReference type="STRING" id="218672.SAMN04489759_102540"/>
<organism evidence="2 3">
    <name type="scientific">Sulfitobacter delicatus</name>
    <dbReference type="NCBI Taxonomy" id="218672"/>
    <lineage>
        <taxon>Bacteria</taxon>
        <taxon>Pseudomonadati</taxon>
        <taxon>Pseudomonadota</taxon>
        <taxon>Alphaproteobacteria</taxon>
        <taxon>Rhodobacterales</taxon>
        <taxon>Roseobacteraceae</taxon>
        <taxon>Sulfitobacter</taxon>
    </lineage>
</organism>
<dbReference type="Proteomes" id="UP000199399">
    <property type="component" value="Unassembled WGS sequence"/>
</dbReference>
<dbReference type="EMBL" id="FNBP01000002">
    <property type="protein sequence ID" value="SDF60261.1"/>
    <property type="molecule type" value="Genomic_DNA"/>
</dbReference>
<dbReference type="PANTHER" id="PTHR23088:SF50">
    <property type="entry name" value="HYDROLASE YHCX"/>
    <property type="match status" value="1"/>
</dbReference>
<dbReference type="InterPro" id="IPR036526">
    <property type="entry name" value="C-N_Hydrolase_sf"/>
</dbReference>
<reference evidence="3" key="1">
    <citation type="submission" date="2016-10" db="EMBL/GenBank/DDBJ databases">
        <authorList>
            <person name="Varghese N."/>
            <person name="Submissions S."/>
        </authorList>
    </citation>
    <scope>NUCLEOTIDE SEQUENCE [LARGE SCALE GENOMIC DNA]</scope>
    <source>
        <strain evidence="3">DSM 16477</strain>
    </source>
</reference>
<evidence type="ECO:0000313" key="3">
    <source>
        <dbReference type="Proteomes" id="UP000199399"/>
    </source>
</evidence>
<dbReference type="OrthoDB" id="9811121at2"/>
<evidence type="ECO:0000313" key="2">
    <source>
        <dbReference type="EMBL" id="SDF60261.1"/>
    </source>
</evidence>
<keyword evidence="3" id="KW-1185">Reference proteome</keyword>
<dbReference type="SUPFAM" id="SSF56317">
    <property type="entry name" value="Carbon-nitrogen hydrolase"/>
    <property type="match status" value="1"/>
</dbReference>
<dbReference type="InterPro" id="IPR003010">
    <property type="entry name" value="C-N_Hydrolase"/>
</dbReference>
<gene>
    <name evidence="2" type="ORF">SAMN04489759_102540</name>
</gene>
<dbReference type="PANTHER" id="PTHR23088">
    <property type="entry name" value="NITRILASE-RELATED"/>
    <property type="match status" value="1"/>
</dbReference>
<dbReference type="RefSeq" id="WP_093740113.1">
    <property type="nucleotide sequence ID" value="NZ_FNBP01000002.1"/>
</dbReference>
<dbReference type="Pfam" id="PF00795">
    <property type="entry name" value="CN_hydrolase"/>
    <property type="match status" value="1"/>
</dbReference>
<evidence type="ECO:0000259" key="1">
    <source>
        <dbReference type="Pfam" id="PF00795"/>
    </source>
</evidence>
<name>A0A1G7MEY7_9RHOB</name>
<proteinExistence type="predicted"/>
<protein>
    <submittedName>
        <fullName evidence="2">Predicted amidohydrolase</fullName>
    </submittedName>
</protein>
<feature type="domain" description="CN hydrolase" evidence="1">
    <location>
        <begin position="20"/>
        <end position="227"/>
    </location>
</feature>
<keyword evidence="2" id="KW-0378">Hydrolase</keyword>
<accession>A0A1G7MEY7</accession>
<dbReference type="Gene3D" id="3.60.110.10">
    <property type="entry name" value="Carbon-nitrogen hydrolase"/>
    <property type="match status" value="1"/>
</dbReference>